<dbReference type="OrthoDB" id="309640at2759"/>
<dbReference type="FunFam" id="3.30.1330.40:FF:000001">
    <property type="entry name" value="L-PSP family endoribonuclease"/>
    <property type="match status" value="1"/>
</dbReference>
<dbReference type="InParanoid" id="A0A165FSY7"/>
<gene>
    <name evidence="2" type="ORF">L228DRAFT_269719</name>
</gene>
<sequence length="137" mass="14913">MSSTAIRHQNSTVATISTKKSYAPLGHYSQAFKSNGHIWLAGQIAADINGQLIEGSVADQARQICKNTEEILKEAGSSLDKAVKITACSVYTSDFSALPEFNEVYNSYFPQKPPRTSVEVSKLPLGVKFEMDVIAVE</sequence>
<evidence type="ECO:0000313" key="3">
    <source>
        <dbReference type="Proteomes" id="UP000076632"/>
    </source>
</evidence>
<protein>
    <submittedName>
        <fullName evidence="2">L-PSP endoribonuclease family protein-like protein</fullName>
    </submittedName>
</protein>
<dbReference type="Gene3D" id="3.30.1330.40">
    <property type="entry name" value="RutC-like"/>
    <property type="match status" value="1"/>
</dbReference>
<reference evidence="2 3" key="1">
    <citation type="journal article" date="2016" name="Fungal Biol.">
        <title>The genome of Xylona heveae provides a window into fungal endophytism.</title>
        <authorList>
            <person name="Gazis R."/>
            <person name="Kuo A."/>
            <person name="Riley R."/>
            <person name="LaButti K."/>
            <person name="Lipzen A."/>
            <person name="Lin J."/>
            <person name="Amirebrahimi M."/>
            <person name="Hesse C.N."/>
            <person name="Spatafora J.W."/>
            <person name="Henrissat B."/>
            <person name="Hainaut M."/>
            <person name="Grigoriev I.V."/>
            <person name="Hibbett D.S."/>
        </authorList>
    </citation>
    <scope>NUCLEOTIDE SEQUENCE [LARGE SCALE GENOMIC DNA]</scope>
    <source>
        <strain evidence="2 3">TC161</strain>
    </source>
</reference>
<dbReference type="InterPro" id="IPR006175">
    <property type="entry name" value="YjgF/YER057c/UK114"/>
</dbReference>
<dbReference type="AlphaFoldDB" id="A0A165FSY7"/>
<organism evidence="2 3">
    <name type="scientific">Xylona heveae (strain CBS 132557 / TC161)</name>
    <dbReference type="NCBI Taxonomy" id="1328760"/>
    <lineage>
        <taxon>Eukaryota</taxon>
        <taxon>Fungi</taxon>
        <taxon>Dikarya</taxon>
        <taxon>Ascomycota</taxon>
        <taxon>Pezizomycotina</taxon>
        <taxon>Xylonomycetes</taxon>
        <taxon>Xylonales</taxon>
        <taxon>Xylonaceae</taxon>
        <taxon>Xylona</taxon>
    </lineage>
</organism>
<dbReference type="EMBL" id="KV407461">
    <property type="protein sequence ID" value="KZF21336.1"/>
    <property type="molecule type" value="Genomic_DNA"/>
</dbReference>
<name>A0A165FSY7_XYLHT</name>
<dbReference type="RefSeq" id="XP_018186891.1">
    <property type="nucleotide sequence ID" value="XM_018335310.1"/>
</dbReference>
<keyword evidence="3" id="KW-1185">Reference proteome</keyword>
<dbReference type="GO" id="GO:0019239">
    <property type="term" value="F:deaminase activity"/>
    <property type="evidence" value="ECO:0007669"/>
    <property type="project" value="TreeGrafter"/>
</dbReference>
<dbReference type="GO" id="GO:0005829">
    <property type="term" value="C:cytosol"/>
    <property type="evidence" value="ECO:0007669"/>
    <property type="project" value="TreeGrafter"/>
</dbReference>
<dbReference type="Proteomes" id="UP000076632">
    <property type="component" value="Unassembled WGS sequence"/>
</dbReference>
<proteinExistence type="inferred from homology"/>
<dbReference type="CDD" id="cd00448">
    <property type="entry name" value="YjgF_YER057c_UK114_family"/>
    <property type="match status" value="1"/>
</dbReference>
<accession>A0A165FSY7</accession>
<dbReference type="Pfam" id="PF01042">
    <property type="entry name" value="Ribonuc_L-PSP"/>
    <property type="match status" value="1"/>
</dbReference>
<dbReference type="PANTHER" id="PTHR11803:SF58">
    <property type="entry name" value="PROTEIN HMF1-RELATED"/>
    <property type="match status" value="1"/>
</dbReference>
<dbReference type="InterPro" id="IPR035959">
    <property type="entry name" value="RutC-like_sf"/>
</dbReference>
<dbReference type="PANTHER" id="PTHR11803">
    <property type="entry name" value="2-IMINOBUTANOATE/2-IMINOPROPANOATE DEAMINASE RIDA"/>
    <property type="match status" value="1"/>
</dbReference>
<dbReference type="GeneID" id="28900447"/>
<dbReference type="STRING" id="1328760.A0A165FSY7"/>
<evidence type="ECO:0000313" key="2">
    <source>
        <dbReference type="EMBL" id="KZF21336.1"/>
    </source>
</evidence>
<dbReference type="SUPFAM" id="SSF55298">
    <property type="entry name" value="YjgF-like"/>
    <property type="match status" value="1"/>
</dbReference>
<dbReference type="GO" id="GO:0005739">
    <property type="term" value="C:mitochondrion"/>
    <property type="evidence" value="ECO:0007669"/>
    <property type="project" value="UniProtKB-ARBA"/>
</dbReference>
<evidence type="ECO:0000256" key="1">
    <source>
        <dbReference type="ARBA" id="ARBA00010552"/>
    </source>
</evidence>
<comment type="similarity">
    <text evidence="1">Belongs to the RutC family.</text>
</comment>